<evidence type="ECO:0000256" key="1">
    <source>
        <dbReference type="ARBA" id="ARBA00022603"/>
    </source>
</evidence>
<sequence length="188" mass="20576">MSLRILGGSAKGRPLRVPESARPSGARIRKSLFDLLQSRRPPEGSRPVVFVDLHGGSGAVGLEAASRGYRVTLVEKDGRSVKALEQNARDLDLWREVRILKGDAVALLGRLEQADIVFSDPPYKQDIPLLIQQILASSILAPEGLLIAQHDKVVTPPDVSGFERETRHYGSNSLSIYWRASADSLDSE</sequence>
<proteinExistence type="predicted"/>
<keyword evidence="2" id="KW-0808">Transferase</keyword>
<evidence type="ECO:0000313" key="5">
    <source>
        <dbReference type="Proteomes" id="UP000632154"/>
    </source>
</evidence>
<evidence type="ECO:0000313" key="4">
    <source>
        <dbReference type="EMBL" id="GHF98538.1"/>
    </source>
</evidence>
<dbReference type="PROSITE" id="PS00092">
    <property type="entry name" value="N6_MTASE"/>
    <property type="match status" value="1"/>
</dbReference>
<reference evidence="5" key="1">
    <citation type="journal article" date="2019" name="Int. J. Syst. Evol. Microbiol.">
        <title>The Global Catalogue of Microorganisms (GCM) 10K type strain sequencing project: providing services to taxonomists for standard genome sequencing and annotation.</title>
        <authorList>
            <consortium name="The Broad Institute Genomics Platform"/>
            <consortium name="The Broad Institute Genome Sequencing Center for Infectious Disease"/>
            <person name="Wu L."/>
            <person name="Ma J."/>
        </authorList>
    </citation>
    <scope>NUCLEOTIDE SEQUENCE [LARGE SCALE GENOMIC DNA]</scope>
    <source>
        <strain evidence="5">CGMCC 1.18439</strain>
    </source>
</reference>
<evidence type="ECO:0000256" key="2">
    <source>
        <dbReference type="ARBA" id="ARBA00022679"/>
    </source>
</evidence>
<dbReference type="PANTHER" id="PTHR43542">
    <property type="entry name" value="METHYLTRANSFERASE"/>
    <property type="match status" value="1"/>
</dbReference>
<dbReference type="Pfam" id="PF03602">
    <property type="entry name" value="Cons_hypoth95"/>
    <property type="match status" value="1"/>
</dbReference>
<name>A0ABQ3K0R4_9DEIO</name>
<dbReference type="InterPro" id="IPR002052">
    <property type="entry name" value="DNA_methylase_N6_adenine_CS"/>
</dbReference>
<dbReference type="GO" id="GO:0008168">
    <property type="term" value="F:methyltransferase activity"/>
    <property type="evidence" value="ECO:0007669"/>
    <property type="project" value="UniProtKB-KW"/>
</dbReference>
<evidence type="ECO:0000256" key="3">
    <source>
        <dbReference type="SAM" id="MobiDB-lite"/>
    </source>
</evidence>
<feature type="region of interest" description="Disordered" evidence="3">
    <location>
        <begin position="1"/>
        <end position="23"/>
    </location>
</feature>
<accession>A0ABQ3K0R4</accession>
<protein>
    <submittedName>
        <fullName evidence="4">N-6 DNA methylase</fullName>
    </submittedName>
</protein>
<dbReference type="GO" id="GO:0032259">
    <property type="term" value="P:methylation"/>
    <property type="evidence" value="ECO:0007669"/>
    <property type="project" value="UniProtKB-KW"/>
</dbReference>
<dbReference type="InterPro" id="IPR004398">
    <property type="entry name" value="RNA_MeTrfase_RsmD"/>
</dbReference>
<gene>
    <name evidence="4" type="ORF">GCM10017783_08080</name>
</gene>
<dbReference type="CDD" id="cd02440">
    <property type="entry name" value="AdoMet_MTases"/>
    <property type="match status" value="1"/>
</dbReference>
<dbReference type="PANTHER" id="PTHR43542:SF1">
    <property type="entry name" value="METHYLTRANSFERASE"/>
    <property type="match status" value="1"/>
</dbReference>
<dbReference type="Proteomes" id="UP000632154">
    <property type="component" value="Unassembled WGS sequence"/>
</dbReference>
<organism evidence="4 5">
    <name type="scientific">Deinococcus piscis</name>
    <dbReference type="NCBI Taxonomy" id="394230"/>
    <lineage>
        <taxon>Bacteria</taxon>
        <taxon>Thermotogati</taxon>
        <taxon>Deinococcota</taxon>
        <taxon>Deinococci</taxon>
        <taxon>Deinococcales</taxon>
        <taxon>Deinococcaceae</taxon>
        <taxon>Deinococcus</taxon>
    </lineage>
</organism>
<dbReference type="InterPro" id="IPR029063">
    <property type="entry name" value="SAM-dependent_MTases_sf"/>
</dbReference>
<dbReference type="EMBL" id="BNAL01000007">
    <property type="protein sequence ID" value="GHF98538.1"/>
    <property type="molecule type" value="Genomic_DNA"/>
</dbReference>
<comment type="caution">
    <text evidence="4">The sequence shown here is derived from an EMBL/GenBank/DDBJ whole genome shotgun (WGS) entry which is preliminary data.</text>
</comment>
<dbReference type="PIRSF" id="PIRSF004553">
    <property type="entry name" value="CHP00095"/>
    <property type="match status" value="1"/>
</dbReference>
<dbReference type="RefSeq" id="WP_189642403.1">
    <property type="nucleotide sequence ID" value="NZ_BNAL01000007.1"/>
</dbReference>
<dbReference type="SUPFAM" id="SSF53335">
    <property type="entry name" value="S-adenosyl-L-methionine-dependent methyltransferases"/>
    <property type="match status" value="1"/>
</dbReference>
<keyword evidence="5" id="KW-1185">Reference proteome</keyword>
<keyword evidence="1 4" id="KW-0489">Methyltransferase</keyword>
<dbReference type="Gene3D" id="3.40.50.150">
    <property type="entry name" value="Vaccinia Virus protein VP39"/>
    <property type="match status" value="1"/>
</dbReference>